<dbReference type="EMBL" id="OU015566">
    <property type="protein sequence ID" value="CAG5106263.1"/>
    <property type="molecule type" value="Genomic_DNA"/>
</dbReference>
<sequence length="584" mass="68246">MTHAIKNEKYGRLLYLNTRTGDDEDDNPQKGYTVMCKLGVEEVPGLIRFRIPDHSKSLKLDQCMFLCTLEAEENYVPDNDYHSKIVSTLVVKILDSPLLTSFDVREYAFFTKFLTKLNYSSEAQEVEMFPSGHYDSRDVDADKLEKYLVKHNGYTLKHHRQKFAEPVWKNSPTKFKFKTGAEEIEYETLSYRYHVRTPIYHGLCRQPRVIPPHIATEFDIRLNKAPSCLLQSSEFQKCRIPIEKMKELLAGSHDYSDDLELEYRVLEHRIADECNCASLQTRTLEYEQIKVIGYHPVSKENLATMADKSNIGAEYPQNTWQPHIVRYKIPRVKQQKFGDKAYGLFWRRFNMDENKLPKLMDHMIEAVFCNASSDEKPITNKNNKHLAKIPFFNPRCFSKNEPGGRTSYTYTISTGSFPYMIIFSGLAHTRNAKFDFRTCPVKTSMNDPKFKICEFSIRINQTNVFRTPWRTPTQHYINFLQHNGRYDNKAIGGNVDFDQFQNEDWCVPMRFDDRKGNYGLIEVEVVFDRELDVNDTWDAIVFRVPTADLTLDNVRKEATIVYPQLAGTKRRREPDYLDLQNDGI</sequence>
<accession>A0ABN7SS34</accession>
<keyword evidence="2" id="KW-1185">Reference proteome</keyword>
<organism evidence="1 2">
    <name type="scientific">Oikopleura dioica</name>
    <name type="common">Tunicate</name>
    <dbReference type="NCBI Taxonomy" id="34765"/>
    <lineage>
        <taxon>Eukaryota</taxon>
        <taxon>Metazoa</taxon>
        <taxon>Chordata</taxon>
        <taxon>Tunicata</taxon>
        <taxon>Appendicularia</taxon>
        <taxon>Copelata</taxon>
        <taxon>Oikopleuridae</taxon>
        <taxon>Oikopleura</taxon>
    </lineage>
</organism>
<name>A0ABN7SS34_OIKDI</name>
<gene>
    <name evidence="1" type="ORF">OKIOD_LOCUS11527</name>
</gene>
<dbReference type="Proteomes" id="UP001158576">
    <property type="component" value="Chromosome 1"/>
</dbReference>
<evidence type="ECO:0000313" key="1">
    <source>
        <dbReference type="EMBL" id="CAG5106263.1"/>
    </source>
</evidence>
<evidence type="ECO:0000313" key="2">
    <source>
        <dbReference type="Proteomes" id="UP001158576"/>
    </source>
</evidence>
<proteinExistence type="predicted"/>
<protein>
    <submittedName>
        <fullName evidence="1">Oidioi.mRNA.OKI2018_I69.chr1.g2762.t1.cds</fullName>
    </submittedName>
</protein>
<reference evidence="1 2" key="1">
    <citation type="submission" date="2021-04" db="EMBL/GenBank/DDBJ databases">
        <authorList>
            <person name="Bliznina A."/>
        </authorList>
    </citation>
    <scope>NUCLEOTIDE SEQUENCE [LARGE SCALE GENOMIC DNA]</scope>
</reference>